<proteinExistence type="predicted"/>
<dbReference type="Proteomes" id="UP000076744">
    <property type="component" value="Unassembled WGS sequence"/>
</dbReference>
<organism evidence="2 3">
    <name type="scientific">Cordyceps fumosorosea (strain ARSEF 2679)</name>
    <name type="common">Isaria fumosorosea</name>
    <dbReference type="NCBI Taxonomy" id="1081104"/>
    <lineage>
        <taxon>Eukaryota</taxon>
        <taxon>Fungi</taxon>
        <taxon>Dikarya</taxon>
        <taxon>Ascomycota</taxon>
        <taxon>Pezizomycotina</taxon>
        <taxon>Sordariomycetes</taxon>
        <taxon>Hypocreomycetidae</taxon>
        <taxon>Hypocreales</taxon>
        <taxon>Cordycipitaceae</taxon>
        <taxon>Cordyceps</taxon>
    </lineage>
</organism>
<accession>A0A167ZL36</accession>
<feature type="region of interest" description="Disordered" evidence="1">
    <location>
        <begin position="312"/>
        <end position="331"/>
    </location>
</feature>
<gene>
    <name evidence="2" type="ORF">ISF_03819</name>
</gene>
<protein>
    <submittedName>
        <fullName evidence="2">Uncharacterized protein</fullName>
    </submittedName>
</protein>
<dbReference type="OrthoDB" id="4870720at2759"/>
<sequence>MLRQLARPGISRRRAACASIALLTPTNLLLHHPLPVVHGSSTADAAGSTPPAAATALFSTSIADPGWDWAPGPTAPNRLLQNIEAFAAADWVPPVDAGRWGFVIYRTAYDGDDSDGKLARLLDALRAAVREALESRGRPDLIPMMDFPVVQDRATLESATSYEVRERFSRWTVARGLPPLNPVAWEEHSSFHPRYRFCLTVDRRSLDSLDHVSILLLANGTEVPVPLPFIGVVDLRYASEEQYRGVRDDSDDGETYQEPIEGNLEDDVGWYYLPLKDVVEEYDGVREFSSMQERTRPPEIQDRECYVQRGREEPWRGDEAEGHTGGAQYDVNRWLKERQERDARVRM</sequence>
<dbReference type="STRING" id="1081104.A0A167ZL36"/>
<evidence type="ECO:0000313" key="3">
    <source>
        <dbReference type="Proteomes" id="UP000076744"/>
    </source>
</evidence>
<reference evidence="2 3" key="1">
    <citation type="journal article" date="2016" name="Genome Biol. Evol.">
        <title>Divergent and convergent evolution of fungal pathogenicity.</title>
        <authorList>
            <person name="Shang Y."/>
            <person name="Xiao G."/>
            <person name="Zheng P."/>
            <person name="Cen K."/>
            <person name="Zhan S."/>
            <person name="Wang C."/>
        </authorList>
    </citation>
    <scope>NUCLEOTIDE SEQUENCE [LARGE SCALE GENOMIC DNA]</scope>
    <source>
        <strain evidence="2 3">ARSEF 2679</strain>
    </source>
</reference>
<comment type="caution">
    <text evidence="2">The sequence shown here is derived from an EMBL/GenBank/DDBJ whole genome shotgun (WGS) entry which is preliminary data.</text>
</comment>
<evidence type="ECO:0000256" key="1">
    <source>
        <dbReference type="SAM" id="MobiDB-lite"/>
    </source>
</evidence>
<dbReference type="AlphaFoldDB" id="A0A167ZL36"/>
<dbReference type="EMBL" id="AZHB01000007">
    <property type="protein sequence ID" value="OAA67643.1"/>
    <property type="molecule type" value="Genomic_DNA"/>
</dbReference>
<dbReference type="GeneID" id="30020111"/>
<evidence type="ECO:0000313" key="2">
    <source>
        <dbReference type="EMBL" id="OAA67643.1"/>
    </source>
</evidence>
<feature type="compositionally biased region" description="Basic and acidic residues" evidence="1">
    <location>
        <begin position="312"/>
        <end position="322"/>
    </location>
</feature>
<dbReference type="RefSeq" id="XP_018705632.1">
    <property type="nucleotide sequence ID" value="XM_018847425.1"/>
</dbReference>
<name>A0A167ZL36_CORFA</name>
<keyword evidence="3" id="KW-1185">Reference proteome</keyword>